<evidence type="ECO:0000313" key="1">
    <source>
        <dbReference type="EMBL" id="KCX96744.1"/>
    </source>
</evidence>
<sequence length="44" mass="5006">MKMKINRCKLDKNTQRKLVEFFVAEVTARTAANLLDIQPNTAAL</sequence>
<protein>
    <submittedName>
        <fullName evidence="1">Transposase domain protein</fullName>
    </submittedName>
</protein>
<proteinExistence type="predicted"/>
<dbReference type="Proteomes" id="UP000027309">
    <property type="component" value="Unassembled WGS sequence"/>
</dbReference>
<organism evidence="1 2">
    <name type="scientific">Acinetobacter baumannii 1499986</name>
    <dbReference type="NCBI Taxonomy" id="1310673"/>
    <lineage>
        <taxon>Bacteria</taxon>
        <taxon>Pseudomonadati</taxon>
        <taxon>Pseudomonadota</taxon>
        <taxon>Gammaproteobacteria</taxon>
        <taxon>Moraxellales</taxon>
        <taxon>Moraxellaceae</taxon>
        <taxon>Acinetobacter</taxon>
        <taxon>Acinetobacter calcoaceticus/baumannii complex</taxon>
    </lineage>
</organism>
<reference evidence="1 2" key="1">
    <citation type="submission" date="2014-04" db="EMBL/GenBank/DDBJ databases">
        <title>Comparative genomics and transcriptomics to identify genetic mechanisms underlying the emergence of carbapenem resistant Acinetobacter baumannii (CRAb).</title>
        <authorList>
            <person name="Harris A.D."/>
            <person name="Johnson K.J."/>
            <person name="George J."/>
            <person name="Nadendla S."/>
            <person name="Daugherty S.C."/>
            <person name="Parankush S."/>
            <person name="Sadzewicz L."/>
            <person name="Tallon L."/>
            <person name="Sengamalay N."/>
            <person name="Hazen T.H."/>
            <person name="Rasko D.A."/>
        </authorList>
    </citation>
    <scope>NUCLEOTIDE SEQUENCE [LARGE SCALE GENOMIC DNA]</scope>
    <source>
        <strain evidence="1 2">1499986</strain>
    </source>
</reference>
<gene>
    <name evidence="1" type="primary">tpn</name>
    <name evidence="1" type="ORF">J572_4038</name>
</gene>
<name>A0A836YLE2_ACIBA</name>
<dbReference type="AlphaFoldDB" id="A0A836YLE2"/>
<dbReference type="EMBL" id="JMOA01000127">
    <property type="protein sequence ID" value="KCX96744.1"/>
    <property type="molecule type" value="Genomic_DNA"/>
</dbReference>
<comment type="caution">
    <text evidence="1">The sequence shown here is derived from an EMBL/GenBank/DDBJ whole genome shotgun (WGS) entry which is preliminary data.</text>
</comment>
<accession>A0A836YLE2</accession>
<feature type="non-terminal residue" evidence="1">
    <location>
        <position position="44"/>
    </location>
</feature>
<evidence type="ECO:0000313" key="2">
    <source>
        <dbReference type="Proteomes" id="UP000027309"/>
    </source>
</evidence>